<dbReference type="EMBL" id="JAJFAZ020000004">
    <property type="protein sequence ID" value="KAI5334950.1"/>
    <property type="molecule type" value="Genomic_DNA"/>
</dbReference>
<proteinExistence type="predicted"/>
<gene>
    <name evidence="1" type="ORF">L3X38_025083</name>
</gene>
<accession>A0AAD4W0Z8</accession>
<dbReference type="AlphaFoldDB" id="A0AAD4W0Z8"/>
<comment type="caution">
    <text evidence="1">The sequence shown here is derived from an EMBL/GenBank/DDBJ whole genome shotgun (WGS) entry which is preliminary data.</text>
</comment>
<dbReference type="Proteomes" id="UP001054821">
    <property type="component" value="Chromosome 4"/>
</dbReference>
<keyword evidence="2" id="KW-1185">Reference proteome</keyword>
<protein>
    <submittedName>
        <fullName evidence="1">Uncharacterized protein</fullName>
    </submittedName>
</protein>
<name>A0AAD4W0Z8_PRUDU</name>
<sequence>MTPVYEYLADETLPIDTDAALRLQLQFGRYTIINKQLYKRGYALPYLRFGLPRILITNNGCLFDNARF</sequence>
<evidence type="ECO:0000313" key="2">
    <source>
        <dbReference type="Proteomes" id="UP001054821"/>
    </source>
</evidence>
<organism evidence="1 2">
    <name type="scientific">Prunus dulcis</name>
    <name type="common">Almond</name>
    <name type="synonym">Amygdalus dulcis</name>
    <dbReference type="NCBI Taxonomy" id="3755"/>
    <lineage>
        <taxon>Eukaryota</taxon>
        <taxon>Viridiplantae</taxon>
        <taxon>Streptophyta</taxon>
        <taxon>Embryophyta</taxon>
        <taxon>Tracheophyta</taxon>
        <taxon>Spermatophyta</taxon>
        <taxon>Magnoliopsida</taxon>
        <taxon>eudicotyledons</taxon>
        <taxon>Gunneridae</taxon>
        <taxon>Pentapetalae</taxon>
        <taxon>rosids</taxon>
        <taxon>fabids</taxon>
        <taxon>Rosales</taxon>
        <taxon>Rosaceae</taxon>
        <taxon>Amygdaloideae</taxon>
        <taxon>Amygdaleae</taxon>
        <taxon>Prunus</taxon>
    </lineage>
</organism>
<evidence type="ECO:0000313" key="1">
    <source>
        <dbReference type="EMBL" id="KAI5334950.1"/>
    </source>
</evidence>
<reference evidence="1 2" key="1">
    <citation type="journal article" date="2022" name="G3 (Bethesda)">
        <title>Whole-genome sequence and methylome profiling of the almond [Prunus dulcis (Mill.) D.A. Webb] cultivar 'Nonpareil'.</title>
        <authorList>
            <person name="D'Amico-Willman K.M."/>
            <person name="Ouma W.Z."/>
            <person name="Meulia T."/>
            <person name="Sideli G.M."/>
            <person name="Gradziel T.M."/>
            <person name="Fresnedo-Ramirez J."/>
        </authorList>
    </citation>
    <scope>NUCLEOTIDE SEQUENCE [LARGE SCALE GENOMIC DNA]</scope>
    <source>
        <strain evidence="1">Clone GOH B32 T37-40</strain>
    </source>
</reference>